<comment type="caution">
    <text evidence="4">The sequence shown here is derived from an EMBL/GenBank/DDBJ whole genome shotgun (WGS) entry which is preliminary data.</text>
</comment>
<gene>
    <name evidence="4" type="ORF">EWM59_14075</name>
</gene>
<feature type="domain" description="Thioredoxin" evidence="3">
    <location>
        <begin position="12"/>
        <end position="143"/>
    </location>
</feature>
<keyword evidence="1 2" id="KW-0732">Signal</keyword>
<dbReference type="CDD" id="cd02947">
    <property type="entry name" value="TRX_family"/>
    <property type="match status" value="1"/>
</dbReference>
<proteinExistence type="predicted"/>
<evidence type="ECO:0000259" key="3">
    <source>
        <dbReference type="PROSITE" id="PS51352"/>
    </source>
</evidence>
<dbReference type="EMBL" id="SEWF01000019">
    <property type="protein sequence ID" value="RYU95006.1"/>
    <property type="molecule type" value="Genomic_DNA"/>
</dbReference>
<sequence>MNKKLLVTTLGLLLSLSTFAQHASSTSGIKFEEKTSWKELIKKAKAEKKLIFMDAYTTWCGPCKMLQARVFPDKQLGEYFNQNFVNAAIDMESDEGMRLSSIYEVRGYPTLFFIDPNNGKVVQSILGYTEADQLLNTGKRAASKKRSI</sequence>
<dbReference type="Proteomes" id="UP000293162">
    <property type="component" value="Unassembled WGS sequence"/>
</dbReference>
<dbReference type="PANTHER" id="PTHR15337">
    <property type="entry name" value="ANTERIOR GRADIENT PROTEIN-RELATED"/>
    <property type="match status" value="1"/>
</dbReference>
<evidence type="ECO:0000256" key="2">
    <source>
        <dbReference type="SAM" id="SignalP"/>
    </source>
</evidence>
<reference evidence="4 5" key="1">
    <citation type="submission" date="2019-02" db="EMBL/GenBank/DDBJ databases">
        <title>Bacterial novel species Emticicia sp. 17J42-9 isolated from soil.</title>
        <authorList>
            <person name="Jung H.-Y."/>
        </authorList>
    </citation>
    <scope>NUCLEOTIDE SEQUENCE [LARGE SCALE GENOMIC DNA]</scope>
    <source>
        <strain evidence="4 5">17J42-9</strain>
    </source>
</reference>
<dbReference type="PANTHER" id="PTHR15337:SF11">
    <property type="entry name" value="THIOREDOXIN DOMAIN-CONTAINING PROTEIN"/>
    <property type="match status" value="1"/>
</dbReference>
<dbReference type="InterPro" id="IPR051099">
    <property type="entry name" value="AGR/TXD"/>
</dbReference>
<name>A0A4Q5LYL2_9BACT</name>
<accession>A0A4Q5LYL2</accession>
<keyword evidence="5" id="KW-1185">Reference proteome</keyword>
<feature type="signal peptide" evidence="2">
    <location>
        <begin position="1"/>
        <end position="20"/>
    </location>
</feature>
<dbReference type="Pfam" id="PF00085">
    <property type="entry name" value="Thioredoxin"/>
    <property type="match status" value="1"/>
</dbReference>
<organism evidence="4 5">
    <name type="scientific">Emticicia agri</name>
    <dbReference type="NCBI Taxonomy" id="2492393"/>
    <lineage>
        <taxon>Bacteria</taxon>
        <taxon>Pseudomonadati</taxon>
        <taxon>Bacteroidota</taxon>
        <taxon>Cytophagia</taxon>
        <taxon>Cytophagales</taxon>
        <taxon>Leadbetterellaceae</taxon>
        <taxon>Emticicia</taxon>
    </lineage>
</organism>
<feature type="chain" id="PRO_5020670862" evidence="2">
    <location>
        <begin position="21"/>
        <end position="148"/>
    </location>
</feature>
<dbReference type="AlphaFoldDB" id="A0A4Q5LYL2"/>
<dbReference type="InterPro" id="IPR013766">
    <property type="entry name" value="Thioredoxin_domain"/>
</dbReference>
<dbReference type="SUPFAM" id="SSF52833">
    <property type="entry name" value="Thioredoxin-like"/>
    <property type="match status" value="1"/>
</dbReference>
<dbReference type="Gene3D" id="3.40.30.10">
    <property type="entry name" value="Glutaredoxin"/>
    <property type="match status" value="1"/>
</dbReference>
<evidence type="ECO:0000256" key="1">
    <source>
        <dbReference type="ARBA" id="ARBA00022729"/>
    </source>
</evidence>
<evidence type="ECO:0000313" key="5">
    <source>
        <dbReference type="Proteomes" id="UP000293162"/>
    </source>
</evidence>
<dbReference type="PROSITE" id="PS51352">
    <property type="entry name" value="THIOREDOXIN_2"/>
    <property type="match status" value="1"/>
</dbReference>
<protein>
    <submittedName>
        <fullName evidence="4">DUF255 domain-containing protein</fullName>
    </submittedName>
</protein>
<dbReference type="OrthoDB" id="9811036at2"/>
<evidence type="ECO:0000313" key="4">
    <source>
        <dbReference type="EMBL" id="RYU95006.1"/>
    </source>
</evidence>
<dbReference type="InterPro" id="IPR036249">
    <property type="entry name" value="Thioredoxin-like_sf"/>
</dbReference>
<dbReference type="RefSeq" id="WP_130021620.1">
    <property type="nucleotide sequence ID" value="NZ_SEWF01000019.1"/>
</dbReference>